<dbReference type="RefSeq" id="WP_140867938.1">
    <property type="nucleotide sequence ID" value="NZ_RCZK01000002.1"/>
</dbReference>
<gene>
    <name evidence="3" type="ORF">EAH84_03765</name>
</gene>
<name>A0A502CP65_9SPHN</name>
<dbReference type="OrthoDB" id="7173339at2"/>
<evidence type="ECO:0000256" key="1">
    <source>
        <dbReference type="SAM" id="Phobius"/>
    </source>
</evidence>
<keyword evidence="4" id="KW-1185">Reference proteome</keyword>
<dbReference type="Pfam" id="PF09976">
    <property type="entry name" value="TPR_21"/>
    <property type="match status" value="1"/>
</dbReference>
<evidence type="ECO:0000313" key="4">
    <source>
        <dbReference type="Proteomes" id="UP000318413"/>
    </source>
</evidence>
<evidence type="ECO:0000259" key="2">
    <source>
        <dbReference type="Pfam" id="PF09976"/>
    </source>
</evidence>
<protein>
    <recommendedName>
        <fullName evidence="2">Ancillary SecYEG translocon subunit/Cell division coordinator CpoB TPR domain-containing protein</fullName>
    </recommendedName>
</protein>
<keyword evidence="1" id="KW-0812">Transmembrane</keyword>
<dbReference type="AlphaFoldDB" id="A0A502CP65"/>
<reference evidence="3 4" key="1">
    <citation type="journal article" date="2019" name="Environ. Microbiol.">
        <title>Species interactions and distinct microbial communities in high Arctic permafrost affected cryosols are associated with the CH4 and CO2 gas fluxes.</title>
        <authorList>
            <person name="Altshuler I."/>
            <person name="Hamel J."/>
            <person name="Turney S."/>
            <person name="Magnuson E."/>
            <person name="Levesque R."/>
            <person name="Greer C."/>
            <person name="Whyte L.G."/>
        </authorList>
    </citation>
    <scope>NUCLEOTIDE SEQUENCE [LARGE SCALE GENOMIC DNA]</scope>
    <source>
        <strain evidence="3 4">S5.1</strain>
    </source>
</reference>
<evidence type="ECO:0000313" key="3">
    <source>
        <dbReference type="EMBL" id="TPG14434.1"/>
    </source>
</evidence>
<keyword evidence="1" id="KW-1133">Transmembrane helix</keyword>
<keyword evidence="1" id="KW-0472">Membrane</keyword>
<accession>A0A502CP65</accession>
<feature type="domain" description="Ancillary SecYEG translocon subunit/Cell division coordinator CpoB TPR" evidence="2">
    <location>
        <begin position="27"/>
        <end position="129"/>
    </location>
</feature>
<dbReference type="InterPro" id="IPR018704">
    <property type="entry name" value="SecYEG/CpoB_TPR"/>
</dbReference>
<dbReference type="EMBL" id="RCZK01000002">
    <property type="protein sequence ID" value="TPG14434.1"/>
    <property type="molecule type" value="Genomic_DNA"/>
</dbReference>
<sequence length="233" mass="25013">MAVTPNSNDAFLREVDDELRRDRMAEFGKRWGIAVVAAVVLALGAFGGYLYWQHHREVVAGQQGETLQQAYDALAAEDVAKATAPLAELATSGRPGYRALATLSQADILLQKNDLKGAAAKFAEVVNDSTLPQPFRDQALIRQTAAQFDTLTPQAVVERLRALAVPGNPWFGSAGEMVAVSYLRMNRSNLAGPLFAKIAADETVPDTIRQRAVQMAGAVGVDAIPQNEGQPAK</sequence>
<proteinExistence type="predicted"/>
<dbReference type="Proteomes" id="UP000318413">
    <property type="component" value="Unassembled WGS sequence"/>
</dbReference>
<organism evidence="3 4">
    <name type="scientific">Sphingomonas oligophenolica</name>
    <dbReference type="NCBI Taxonomy" id="301154"/>
    <lineage>
        <taxon>Bacteria</taxon>
        <taxon>Pseudomonadati</taxon>
        <taxon>Pseudomonadota</taxon>
        <taxon>Alphaproteobacteria</taxon>
        <taxon>Sphingomonadales</taxon>
        <taxon>Sphingomonadaceae</taxon>
        <taxon>Sphingomonas</taxon>
    </lineage>
</organism>
<feature type="transmembrane region" description="Helical" evidence="1">
    <location>
        <begin position="31"/>
        <end position="52"/>
    </location>
</feature>
<comment type="caution">
    <text evidence="3">The sequence shown here is derived from an EMBL/GenBank/DDBJ whole genome shotgun (WGS) entry which is preliminary data.</text>
</comment>